<keyword evidence="3" id="KW-1185">Reference proteome</keyword>
<dbReference type="EMBL" id="MNPL01020150">
    <property type="protein sequence ID" value="OQR69683.1"/>
    <property type="molecule type" value="Genomic_DNA"/>
</dbReference>
<evidence type="ECO:0000313" key="2">
    <source>
        <dbReference type="EMBL" id="OQR69683.1"/>
    </source>
</evidence>
<dbReference type="InParanoid" id="A0A1V9X8G2"/>
<name>A0A1V9X8G2_9ACAR</name>
<evidence type="ECO:0000313" key="3">
    <source>
        <dbReference type="Proteomes" id="UP000192247"/>
    </source>
</evidence>
<evidence type="ECO:0000256" key="1">
    <source>
        <dbReference type="SAM" id="MobiDB-lite"/>
    </source>
</evidence>
<accession>A0A1V9X8G2</accession>
<feature type="region of interest" description="Disordered" evidence="1">
    <location>
        <begin position="87"/>
        <end position="112"/>
    </location>
</feature>
<proteinExistence type="predicted"/>
<sequence>MSQGKSRSCGNHLQDVIRALAGAGYLDMKGSSGQPGGLTPSINRTGSRGGGFKIRGPAISILNGVSPHALTTACIAYRDPARELRQVGRQDVTDSPGQAIRSKKSSNSANRGKHFKLHNFAMSFCNRAHPDALKTSCAPQRGLHSDCIIIYEAPKRVSRFLSQAPSERIRIEEIYSKKRIQQSQRLMQAVRTSNRNVLYTENTQCVDRNQQKDAQMCRSLTVTGSRAKPDGVCEFYRKLKKPYVGCNELSRHYNGGIRYQHGHTSQGHVSQSSESSSLVILNPEVLDAMSFSHCCPYRGRT</sequence>
<dbReference type="Proteomes" id="UP000192247">
    <property type="component" value="Unassembled WGS sequence"/>
</dbReference>
<reference evidence="2 3" key="1">
    <citation type="journal article" date="2017" name="Gigascience">
        <title>Draft genome of the honey bee ectoparasitic mite, Tropilaelaps mercedesae, is shaped by the parasitic life history.</title>
        <authorList>
            <person name="Dong X."/>
            <person name="Armstrong S.D."/>
            <person name="Xia D."/>
            <person name="Makepeace B.L."/>
            <person name="Darby A.C."/>
            <person name="Kadowaki T."/>
        </authorList>
    </citation>
    <scope>NUCLEOTIDE SEQUENCE [LARGE SCALE GENOMIC DNA]</scope>
    <source>
        <strain evidence="2">Wuxi-XJTLU</strain>
    </source>
</reference>
<gene>
    <name evidence="2" type="ORF">BIW11_12111</name>
</gene>
<organism evidence="2 3">
    <name type="scientific">Tropilaelaps mercedesae</name>
    <dbReference type="NCBI Taxonomy" id="418985"/>
    <lineage>
        <taxon>Eukaryota</taxon>
        <taxon>Metazoa</taxon>
        <taxon>Ecdysozoa</taxon>
        <taxon>Arthropoda</taxon>
        <taxon>Chelicerata</taxon>
        <taxon>Arachnida</taxon>
        <taxon>Acari</taxon>
        <taxon>Parasitiformes</taxon>
        <taxon>Mesostigmata</taxon>
        <taxon>Gamasina</taxon>
        <taxon>Dermanyssoidea</taxon>
        <taxon>Laelapidae</taxon>
        <taxon>Tropilaelaps</taxon>
    </lineage>
</organism>
<comment type="caution">
    <text evidence="2">The sequence shown here is derived from an EMBL/GenBank/DDBJ whole genome shotgun (WGS) entry which is preliminary data.</text>
</comment>
<dbReference type="AlphaFoldDB" id="A0A1V9X8G2"/>
<protein>
    <submittedName>
        <fullName evidence="2">Uncharacterized protein</fullName>
    </submittedName>
</protein>